<dbReference type="RefSeq" id="XP_067922580.1">
    <property type="nucleotide sequence ID" value="XM_068065451.1"/>
</dbReference>
<evidence type="ECO:0000313" key="1">
    <source>
        <dbReference type="EMBL" id="PHJ20895.1"/>
    </source>
</evidence>
<dbReference type="VEuPathDB" id="ToxoDB:CSUI_005274"/>
<feature type="non-terminal residue" evidence="1">
    <location>
        <position position="1"/>
    </location>
</feature>
<name>A0A2C6KY43_9APIC</name>
<dbReference type="EMBL" id="MIGC01002554">
    <property type="protein sequence ID" value="PHJ20895.1"/>
    <property type="molecule type" value="Genomic_DNA"/>
</dbReference>
<accession>A0A2C6KY43</accession>
<evidence type="ECO:0000313" key="2">
    <source>
        <dbReference type="Proteomes" id="UP000221165"/>
    </source>
</evidence>
<gene>
    <name evidence="1" type="ORF">CSUI_005274</name>
</gene>
<dbReference type="Proteomes" id="UP000221165">
    <property type="component" value="Unassembled WGS sequence"/>
</dbReference>
<feature type="non-terminal residue" evidence="1">
    <location>
        <position position="62"/>
    </location>
</feature>
<dbReference type="AlphaFoldDB" id="A0A2C6KY43"/>
<reference evidence="1 2" key="1">
    <citation type="journal article" date="2017" name="Int. J. Parasitol.">
        <title>The genome of the protozoan parasite Cystoisospora suis and a reverse vaccinology approach to identify vaccine candidates.</title>
        <authorList>
            <person name="Palmieri N."/>
            <person name="Shrestha A."/>
            <person name="Ruttkowski B."/>
            <person name="Beck T."/>
            <person name="Vogl C."/>
            <person name="Tomley F."/>
            <person name="Blake D.P."/>
            <person name="Joachim A."/>
        </authorList>
    </citation>
    <scope>NUCLEOTIDE SEQUENCE [LARGE SCALE GENOMIC DNA]</scope>
    <source>
        <strain evidence="1 2">Wien I</strain>
    </source>
</reference>
<dbReference type="GeneID" id="94428662"/>
<organism evidence="1 2">
    <name type="scientific">Cystoisospora suis</name>
    <dbReference type="NCBI Taxonomy" id="483139"/>
    <lineage>
        <taxon>Eukaryota</taxon>
        <taxon>Sar</taxon>
        <taxon>Alveolata</taxon>
        <taxon>Apicomplexa</taxon>
        <taxon>Conoidasida</taxon>
        <taxon>Coccidia</taxon>
        <taxon>Eucoccidiorida</taxon>
        <taxon>Eimeriorina</taxon>
        <taxon>Sarcocystidae</taxon>
        <taxon>Cystoisospora</taxon>
    </lineage>
</organism>
<keyword evidence="2" id="KW-1185">Reference proteome</keyword>
<proteinExistence type="predicted"/>
<protein>
    <submittedName>
        <fullName evidence="1">Uncharacterized protein</fullName>
    </submittedName>
</protein>
<comment type="caution">
    <text evidence="1">The sequence shown here is derived from an EMBL/GenBank/DDBJ whole genome shotgun (WGS) entry which is preliminary data.</text>
</comment>
<sequence length="62" mass="6085">LLSVVPVEAAATALLPSSRKITVAARAGPVRSVPVAAGAVRGTECWGARGCSGFYGCGKALG</sequence>